<dbReference type="InterPro" id="IPR001584">
    <property type="entry name" value="Integrase_cat-core"/>
</dbReference>
<organism evidence="2">
    <name type="scientific">Leptotrichia mesophila</name>
    <dbReference type="NCBI Taxonomy" id="3239303"/>
    <lineage>
        <taxon>Bacteria</taxon>
        <taxon>Fusobacteriati</taxon>
        <taxon>Fusobacteriota</taxon>
        <taxon>Fusobacteriia</taxon>
        <taxon>Fusobacteriales</taxon>
        <taxon>Leptotrichiaceae</taxon>
        <taxon>Leptotrichia</taxon>
    </lineage>
</organism>
<dbReference type="GO" id="GO:0003676">
    <property type="term" value="F:nucleic acid binding"/>
    <property type="evidence" value="ECO:0007669"/>
    <property type="project" value="InterPro"/>
</dbReference>
<dbReference type="PANTHER" id="PTHR46889:SF4">
    <property type="entry name" value="TRANSPOSASE INSO FOR INSERTION SEQUENCE ELEMENT IS911B-RELATED"/>
    <property type="match status" value="1"/>
</dbReference>
<dbReference type="Pfam" id="PF13276">
    <property type="entry name" value="HTH_21"/>
    <property type="match status" value="1"/>
</dbReference>
<accession>A0AB39VDD5</accession>
<dbReference type="AlphaFoldDB" id="A0AB39VDD5"/>
<dbReference type="GO" id="GO:0015074">
    <property type="term" value="P:DNA integration"/>
    <property type="evidence" value="ECO:0007669"/>
    <property type="project" value="InterPro"/>
</dbReference>
<dbReference type="InterPro" id="IPR012337">
    <property type="entry name" value="RNaseH-like_sf"/>
</dbReference>
<protein>
    <submittedName>
        <fullName evidence="2">IS3 family transposase</fullName>
    </submittedName>
</protein>
<dbReference type="RefSeq" id="WP_369713882.1">
    <property type="nucleotide sequence ID" value="NZ_CP165646.1"/>
</dbReference>
<dbReference type="PROSITE" id="PS50994">
    <property type="entry name" value="INTEGRASE"/>
    <property type="match status" value="1"/>
</dbReference>
<dbReference type="KEGG" id="lmes:AB8B23_00955"/>
<dbReference type="Gene3D" id="3.30.420.10">
    <property type="entry name" value="Ribonuclease H-like superfamily/Ribonuclease H"/>
    <property type="match status" value="1"/>
</dbReference>
<evidence type="ECO:0000259" key="1">
    <source>
        <dbReference type="PROSITE" id="PS50994"/>
    </source>
</evidence>
<dbReference type="NCBIfam" id="NF033516">
    <property type="entry name" value="transpos_IS3"/>
    <property type="match status" value="1"/>
</dbReference>
<gene>
    <name evidence="2" type="ORF">AB8B23_00955</name>
</gene>
<dbReference type="PANTHER" id="PTHR46889">
    <property type="entry name" value="TRANSPOSASE INSF FOR INSERTION SEQUENCE IS3B-RELATED"/>
    <property type="match status" value="1"/>
</dbReference>
<sequence>MRTVDKYALVKTLFNEFNVSKSRIINLIGIKKSSYYYWVKEVKTQRDIENEILYDIIKSIWQDSRKTYGAVRIHKKLRKLGLEVNIKRVRRLMKENQIKSIIHKKFRNYNKSEDIKEAARNILKRNFDTEKLNEKWVSDITYIWTRKDGWCYLSSIMDLHSRRIISHKVGKFMDIKLVIDTLKMAIYKRGDITDLIIHTDRGSQYMSKEYRKFCAKKGISISYSRKGNPYDNACIESFHVTLKKEYVHNENFESLESLRSRMYEYIEIWYNNSRIHSKIGFTSPNE</sequence>
<dbReference type="SUPFAM" id="SSF53098">
    <property type="entry name" value="Ribonuclease H-like"/>
    <property type="match status" value="1"/>
</dbReference>
<proteinExistence type="predicted"/>
<dbReference type="InterPro" id="IPR048020">
    <property type="entry name" value="Transpos_IS3"/>
</dbReference>
<dbReference type="InterPro" id="IPR050900">
    <property type="entry name" value="Transposase_IS3/IS150/IS904"/>
</dbReference>
<evidence type="ECO:0000313" key="2">
    <source>
        <dbReference type="EMBL" id="XDU65725.1"/>
    </source>
</evidence>
<dbReference type="InterPro" id="IPR025948">
    <property type="entry name" value="HTH-like_dom"/>
</dbReference>
<dbReference type="Pfam" id="PF13333">
    <property type="entry name" value="rve_2"/>
    <property type="match status" value="1"/>
</dbReference>
<feature type="domain" description="Integrase catalytic" evidence="1">
    <location>
        <begin position="127"/>
        <end position="286"/>
    </location>
</feature>
<name>A0AB39VDD5_9FUSO</name>
<dbReference type="InterPro" id="IPR036397">
    <property type="entry name" value="RNaseH_sf"/>
</dbReference>
<dbReference type="EMBL" id="CP165646">
    <property type="protein sequence ID" value="XDU65725.1"/>
    <property type="molecule type" value="Genomic_DNA"/>
</dbReference>
<dbReference type="Pfam" id="PF00665">
    <property type="entry name" value="rve"/>
    <property type="match status" value="1"/>
</dbReference>
<reference evidence="2" key="1">
    <citation type="submission" date="2024-07" db="EMBL/GenBank/DDBJ databases">
        <authorList>
            <person name="Li X.-J."/>
            <person name="Wang X."/>
        </authorList>
    </citation>
    <scope>NUCLEOTIDE SEQUENCE</scope>
    <source>
        <strain evidence="2">HSP-342</strain>
    </source>
</reference>